<protein>
    <submittedName>
        <fullName evidence="1">DNA repair protein</fullName>
    </submittedName>
</protein>
<proteinExistence type="predicted"/>
<keyword evidence="2" id="KW-1185">Reference proteome</keyword>
<dbReference type="AlphaFoldDB" id="A0A1E3WA61"/>
<reference evidence="1 2" key="1">
    <citation type="journal article" date="2016" name="Environ. Microbiol.">
        <title>New Methyloceanibacter diversity from North Sea sediments includes methanotroph containing solely the soluble methane monooxygenase.</title>
        <authorList>
            <person name="Vekeman B."/>
            <person name="Kerckhof F.M."/>
            <person name="Cremers G."/>
            <person name="de Vos P."/>
            <person name="Vandamme P."/>
            <person name="Boon N."/>
            <person name="Op den Camp H.J."/>
            <person name="Heylen K."/>
        </authorList>
    </citation>
    <scope>NUCLEOTIDE SEQUENCE [LARGE SCALE GENOMIC DNA]</scope>
    <source>
        <strain evidence="1 2">R-67177</strain>
    </source>
</reference>
<dbReference type="PANTHER" id="PTHR39337:SF1">
    <property type="entry name" value="BLR5642 PROTEIN"/>
    <property type="match status" value="1"/>
</dbReference>
<comment type="caution">
    <text evidence="1">The sequence shown here is derived from an EMBL/GenBank/DDBJ whole genome shotgun (WGS) entry which is preliminary data.</text>
</comment>
<dbReference type="PIRSF" id="PIRSF024492">
    <property type="entry name" value="UCP024492"/>
    <property type="match status" value="1"/>
</dbReference>
<dbReference type="Pfam" id="PF04343">
    <property type="entry name" value="DUF488"/>
    <property type="match status" value="1"/>
</dbReference>
<dbReference type="InterPro" id="IPR007438">
    <property type="entry name" value="DUF488"/>
</dbReference>
<name>A0A1E3WA61_9HYPH</name>
<gene>
    <name evidence="1" type="ORF">AUC71_01570</name>
</gene>
<dbReference type="PANTHER" id="PTHR39337">
    <property type="entry name" value="BLR5642 PROTEIN"/>
    <property type="match status" value="1"/>
</dbReference>
<accession>A0A1E3WA61</accession>
<organism evidence="1 2">
    <name type="scientific">Methyloceanibacter marginalis</name>
    <dbReference type="NCBI Taxonomy" id="1774971"/>
    <lineage>
        <taxon>Bacteria</taxon>
        <taxon>Pseudomonadati</taxon>
        <taxon>Pseudomonadota</taxon>
        <taxon>Alphaproteobacteria</taxon>
        <taxon>Hyphomicrobiales</taxon>
        <taxon>Hyphomicrobiaceae</taxon>
        <taxon>Methyloceanibacter</taxon>
    </lineage>
</organism>
<sequence length="185" mass="20837">MGAATTTFYTIGHSTRTIDEFIDLLKGSRVNLIADVRSMPRSYANPQFNLETISDELARRRIGYEHIAELGGLRGKARGTEPSPNLYWRVSSFRNYADYALTASFAGGLARLRELGHRRICAIMCAEAVWWRCHRRIITDYLLAGGDRVMHILGKSHVDEASLTPGAVVRKDRKVLYPADHSSER</sequence>
<dbReference type="Proteomes" id="UP000095042">
    <property type="component" value="Unassembled WGS sequence"/>
</dbReference>
<dbReference type="EMBL" id="LPWD01000268">
    <property type="protein sequence ID" value="ODS02620.1"/>
    <property type="molecule type" value="Genomic_DNA"/>
</dbReference>
<evidence type="ECO:0000313" key="1">
    <source>
        <dbReference type="EMBL" id="ODS02620.1"/>
    </source>
</evidence>
<dbReference type="InterPro" id="IPR014519">
    <property type="entry name" value="UCP024492"/>
</dbReference>
<evidence type="ECO:0000313" key="2">
    <source>
        <dbReference type="Proteomes" id="UP000095042"/>
    </source>
</evidence>